<dbReference type="EMBL" id="LSRX01002354">
    <property type="protein sequence ID" value="OLP75642.1"/>
    <property type="molecule type" value="Genomic_DNA"/>
</dbReference>
<feature type="region of interest" description="Disordered" evidence="1">
    <location>
        <begin position="133"/>
        <end position="157"/>
    </location>
</feature>
<dbReference type="AlphaFoldDB" id="A0A1Q9BY82"/>
<accession>A0A1Q9BY82</accession>
<evidence type="ECO:0000313" key="2">
    <source>
        <dbReference type="EMBL" id="OLP75642.1"/>
    </source>
</evidence>
<name>A0A1Q9BY82_SYMMI</name>
<reference evidence="2 3" key="1">
    <citation type="submission" date="2016-02" db="EMBL/GenBank/DDBJ databases">
        <title>Genome analysis of coral dinoflagellate symbionts highlights evolutionary adaptations to a symbiotic lifestyle.</title>
        <authorList>
            <person name="Aranda M."/>
            <person name="Li Y."/>
            <person name="Liew Y.J."/>
            <person name="Baumgarten S."/>
            <person name="Simakov O."/>
            <person name="Wilson M."/>
            <person name="Piel J."/>
            <person name="Ashoor H."/>
            <person name="Bougouffa S."/>
            <person name="Bajic V.B."/>
            <person name="Ryu T."/>
            <person name="Ravasi T."/>
            <person name="Bayer T."/>
            <person name="Micklem G."/>
            <person name="Kim H."/>
            <person name="Bhak J."/>
            <person name="Lajeunesse T.C."/>
            <person name="Voolstra C.R."/>
        </authorList>
    </citation>
    <scope>NUCLEOTIDE SEQUENCE [LARGE SCALE GENOMIC DNA]</scope>
    <source>
        <strain evidence="2 3">CCMP2467</strain>
    </source>
</reference>
<sequence length="347" mass="37144">MHKAATRASIHRAPFQDKKATLLARNGSRSSGVWLGTEVIAVASSRPLVRLELELMPSRPMCVPPVRHAEATVSPLGMPQSRDTQRKQMTMNRQAGPHTVCCFTVRPIFTKQSPSLPCRSRPDSAPAVVCLTRSATTEQPVRPPAPLPPAPSRSSELSPGSAKWLVLGSLAMCALPNLADMNLPIPVPNAQPGHGVSVATPRYRARRDSTLWFLHVLLLRLVAAGVPSLPPSSGSFHERELHVRTLWLARLCVRLLCLAGAASLLSQRNRLSPALCSSSPLDTVASAACAPAVHEVLQDERWSTPLPAADFRRGPKPPVQTKAASFVPGGLSSALLPASADRMSAAF</sequence>
<comment type="caution">
    <text evidence="2">The sequence shown here is derived from an EMBL/GenBank/DDBJ whole genome shotgun (WGS) entry which is preliminary data.</text>
</comment>
<organism evidence="2 3">
    <name type="scientific">Symbiodinium microadriaticum</name>
    <name type="common">Dinoflagellate</name>
    <name type="synonym">Zooxanthella microadriatica</name>
    <dbReference type="NCBI Taxonomy" id="2951"/>
    <lineage>
        <taxon>Eukaryota</taxon>
        <taxon>Sar</taxon>
        <taxon>Alveolata</taxon>
        <taxon>Dinophyceae</taxon>
        <taxon>Suessiales</taxon>
        <taxon>Symbiodiniaceae</taxon>
        <taxon>Symbiodinium</taxon>
    </lineage>
</organism>
<evidence type="ECO:0000256" key="1">
    <source>
        <dbReference type="SAM" id="MobiDB-lite"/>
    </source>
</evidence>
<keyword evidence="3" id="KW-1185">Reference proteome</keyword>
<evidence type="ECO:0000313" key="3">
    <source>
        <dbReference type="Proteomes" id="UP000186817"/>
    </source>
</evidence>
<gene>
    <name evidence="2" type="ORF">AK812_SmicGene44529</name>
</gene>
<dbReference type="Proteomes" id="UP000186817">
    <property type="component" value="Unassembled WGS sequence"/>
</dbReference>
<proteinExistence type="predicted"/>
<feature type="compositionally biased region" description="Pro residues" evidence="1">
    <location>
        <begin position="141"/>
        <end position="151"/>
    </location>
</feature>
<protein>
    <submittedName>
        <fullName evidence="2">Uncharacterized protein</fullName>
    </submittedName>
</protein>